<geneLocation type="plasmid" evidence="1 2">
    <name>RPME01</name>
</geneLocation>
<reference evidence="1 2" key="1">
    <citation type="journal article" date="2007" name="J. Bacteriol.">
        <title>Whole-genome analysis of the methyl tert-butyl ether-degrading beta-proteobacterium Methylibium petroleiphilum PM1.</title>
        <authorList>
            <person name="Kane S.R."/>
            <person name="Chakicherla A.Y."/>
            <person name="Chain P.S.G."/>
            <person name="Schmidt R."/>
            <person name="Shin M.W."/>
            <person name="Legler T.C."/>
            <person name="Scow K.M."/>
            <person name="Larimer F.W."/>
            <person name="Lucas S.M."/>
            <person name="Richardson P.M."/>
            <person name="Hristova K.R."/>
        </authorList>
    </citation>
    <scope>NUCLEOTIDE SEQUENCE [LARGE SCALE GENOMIC DNA]</scope>
    <source>
        <strain evidence="2">ATCC BAA-1232 / LMG 22953 / PM1</strain>
        <plasmid evidence="1 2">RPME01</plasmid>
    </source>
</reference>
<organism evidence="1 2">
    <name type="scientific">Methylibium petroleiphilum (strain ATCC BAA-1232 / LMG 22953 / PM1)</name>
    <dbReference type="NCBI Taxonomy" id="420662"/>
    <lineage>
        <taxon>Bacteria</taxon>
        <taxon>Pseudomonadati</taxon>
        <taxon>Pseudomonadota</taxon>
        <taxon>Betaproteobacteria</taxon>
        <taxon>Burkholderiales</taxon>
        <taxon>Sphaerotilaceae</taxon>
        <taxon>Methylibium</taxon>
    </lineage>
</organism>
<dbReference type="HOGENOM" id="CLU_2465514_0_0_4"/>
<evidence type="ECO:0000313" key="1">
    <source>
        <dbReference type="EMBL" id="ABM96915.1"/>
    </source>
</evidence>
<evidence type="ECO:0000313" key="2">
    <source>
        <dbReference type="Proteomes" id="UP000000366"/>
    </source>
</evidence>
<dbReference type="Proteomes" id="UP000000366">
    <property type="component" value="Plasmid RPME01"/>
</dbReference>
<keyword evidence="1" id="KW-0614">Plasmid</keyword>
<name>A2SMX6_METPP</name>
<protein>
    <submittedName>
        <fullName evidence="1">Uncharacterized protein</fullName>
    </submittedName>
</protein>
<dbReference type="KEGG" id="mpt:Mpe_B0136"/>
<dbReference type="RefSeq" id="WP_011831530.1">
    <property type="nucleotide sequence ID" value="NC_008826.1"/>
</dbReference>
<dbReference type="AlphaFoldDB" id="A2SMX6"/>
<keyword evidence="2" id="KW-1185">Reference proteome</keyword>
<sequence length="88" mass="10023">MSFHPPDLRLGGLAHQVSSIWRSHSITATRGEFLWREIAARREMWDRHWLMAGYLEDRPVDFTGFELLVRADPAPALSVPVAHLASTD</sequence>
<proteinExistence type="predicted"/>
<gene>
    <name evidence="1" type="ordered locus">Mpe_B0136</name>
</gene>
<dbReference type="EMBL" id="CP000556">
    <property type="protein sequence ID" value="ABM96915.1"/>
    <property type="molecule type" value="Genomic_DNA"/>
</dbReference>
<accession>A2SMX6</accession>